<keyword evidence="1" id="KW-0812">Transmembrane</keyword>
<evidence type="ECO:0000256" key="1">
    <source>
        <dbReference type="SAM" id="Phobius"/>
    </source>
</evidence>
<keyword evidence="1" id="KW-0472">Membrane</keyword>
<dbReference type="AlphaFoldDB" id="A0A3B0SWA0"/>
<organism evidence="2">
    <name type="scientific">hydrothermal vent metagenome</name>
    <dbReference type="NCBI Taxonomy" id="652676"/>
    <lineage>
        <taxon>unclassified sequences</taxon>
        <taxon>metagenomes</taxon>
        <taxon>ecological metagenomes</taxon>
    </lineage>
</organism>
<sequence length="142" mass="15234">MFNLFPLLSIPVIIYNVMAIGGGAFAANSQSVVDNLAKKLFDVPMTSGTMWAVSSGDLLILISLIMLFAEMLKSTSTGREAIANHALSLVLFIICLVEFLLFGAFASSVFFIITVMTLLDVLAGFIVTIATSRNNGSDVYID</sequence>
<evidence type="ECO:0000313" key="2">
    <source>
        <dbReference type="EMBL" id="VAV99055.1"/>
    </source>
</evidence>
<feature type="transmembrane region" description="Helical" evidence="1">
    <location>
        <begin position="50"/>
        <end position="69"/>
    </location>
</feature>
<keyword evidence="1" id="KW-1133">Transmembrane helix</keyword>
<reference evidence="2" key="1">
    <citation type="submission" date="2018-06" db="EMBL/GenBank/DDBJ databases">
        <authorList>
            <person name="Zhirakovskaya E."/>
        </authorList>
    </citation>
    <scope>NUCLEOTIDE SEQUENCE</scope>
</reference>
<accession>A0A3B0SWA0</accession>
<proteinExistence type="predicted"/>
<feature type="transmembrane region" description="Helical" evidence="1">
    <location>
        <begin position="81"/>
        <end position="102"/>
    </location>
</feature>
<protein>
    <submittedName>
        <fullName evidence="2">Uncharacterized protein</fullName>
    </submittedName>
</protein>
<gene>
    <name evidence="2" type="ORF">MNBD_ALPHA06-2203</name>
</gene>
<dbReference type="EMBL" id="UOEE01000270">
    <property type="protein sequence ID" value="VAV99055.1"/>
    <property type="molecule type" value="Genomic_DNA"/>
</dbReference>
<name>A0A3B0SWA0_9ZZZZ</name>
<feature type="transmembrane region" description="Helical" evidence="1">
    <location>
        <begin position="108"/>
        <end position="130"/>
    </location>
</feature>